<gene>
    <name evidence="4" type="ORF">A3J62_01830</name>
</gene>
<dbReference type="InterPro" id="IPR001130">
    <property type="entry name" value="TatD-like"/>
</dbReference>
<evidence type="ECO:0000256" key="1">
    <source>
        <dbReference type="ARBA" id="ARBA00022723"/>
    </source>
</evidence>
<sequence length="268" mass="30506">MLFDSHAHLNFGDFEDDWQQVIADCQKNNIWLVNVGSQLETSKKTIEIADQYDQGVYAAVGLHPIHVSGSNFQPEEFKIDNYKKLIESSEKVVAIGETGLDFFHNDKNHGNQKKVFVQQIDLAREFDLPLILHARNSKDGIRNAYNEILKILAIKRSSDLVIRGVIHCFGGTLDEAKAFLDLGFFIGFTGVITFPKVSNLVKVVENIPLDRILVETDCPFLAPQPVRGQRNLPQYVRYVAQKVAEIKQISYNEIEKQTWQNTTNLFKL</sequence>
<dbReference type="CDD" id="cd01310">
    <property type="entry name" value="TatD_DNAse"/>
    <property type="match status" value="1"/>
</dbReference>
<dbReference type="Proteomes" id="UP000178747">
    <property type="component" value="Unassembled WGS sequence"/>
</dbReference>
<feature type="binding site" evidence="3">
    <location>
        <position position="8"/>
    </location>
    <ligand>
        <name>a divalent metal cation</name>
        <dbReference type="ChEBI" id="CHEBI:60240"/>
        <label>1</label>
    </ligand>
</feature>
<evidence type="ECO:0000313" key="5">
    <source>
        <dbReference type="Proteomes" id="UP000178747"/>
    </source>
</evidence>
<dbReference type="InterPro" id="IPR018228">
    <property type="entry name" value="DNase_TatD-rel_CS"/>
</dbReference>
<feature type="binding site" evidence="3">
    <location>
        <position position="97"/>
    </location>
    <ligand>
        <name>a divalent metal cation</name>
        <dbReference type="ChEBI" id="CHEBI:60240"/>
        <label>1</label>
    </ligand>
</feature>
<dbReference type="EMBL" id="MHIH01000053">
    <property type="protein sequence ID" value="OGY47144.1"/>
    <property type="molecule type" value="Genomic_DNA"/>
</dbReference>
<evidence type="ECO:0000256" key="3">
    <source>
        <dbReference type="PIRSR" id="PIRSR005902-1"/>
    </source>
</evidence>
<dbReference type="GO" id="GO:0016788">
    <property type="term" value="F:hydrolase activity, acting on ester bonds"/>
    <property type="evidence" value="ECO:0007669"/>
    <property type="project" value="InterPro"/>
</dbReference>
<dbReference type="FunFam" id="3.20.20.140:FF:000005">
    <property type="entry name" value="TatD family hydrolase"/>
    <property type="match status" value="1"/>
</dbReference>
<evidence type="ECO:0008006" key="6">
    <source>
        <dbReference type="Google" id="ProtNLM"/>
    </source>
</evidence>
<dbReference type="PANTHER" id="PTHR46124">
    <property type="entry name" value="D-AMINOACYL-TRNA DEACYLASE"/>
    <property type="match status" value="1"/>
</dbReference>
<dbReference type="GO" id="GO:0046872">
    <property type="term" value="F:metal ion binding"/>
    <property type="evidence" value="ECO:0007669"/>
    <property type="project" value="UniProtKB-KW"/>
</dbReference>
<dbReference type="PANTHER" id="PTHR46124:SF2">
    <property type="entry name" value="D-AMINOACYL-TRNA DEACYLASE"/>
    <property type="match status" value="1"/>
</dbReference>
<feature type="binding site" evidence="3">
    <location>
        <position position="6"/>
    </location>
    <ligand>
        <name>a divalent metal cation</name>
        <dbReference type="ChEBI" id="CHEBI:60240"/>
        <label>1</label>
    </ligand>
</feature>
<keyword evidence="1 3" id="KW-0479">Metal-binding</keyword>
<keyword evidence="2" id="KW-0378">Hydrolase</keyword>
<dbReference type="PIRSF" id="PIRSF005902">
    <property type="entry name" value="DNase_TatD"/>
    <property type="match status" value="1"/>
</dbReference>
<dbReference type="SUPFAM" id="SSF51556">
    <property type="entry name" value="Metallo-dependent hydrolases"/>
    <property type="match status" value="1"/>
</dbReference>
<dbReference type="GO" id="GO:0004536">
    <property type="term" value="F:DNA nuclease activity"/>
    <property type="evidence" value="ECO:0007669"/>
    <property type="project" value="InterPro"/>
</dbReference>
<proteinExistence type="predicted"/>
<dbReference type="Gene3D" id="3.20.20.140">
    <property type="entry name" value="Metal-dependent hydrolases"/>
    <property type="match status" value="1"/>
</dbReference>
<dbReference type="Pfam" id="PF01026">
    <property type="entry name" value="TatD_DNase"/>
    <property type="match status" value="1"/>
</dbReference>
<dbReference type="PROSITE" id="PS01091">
    <property type="entry name" value="TATD_3"/>
    <property type="match status" value="1"/>
</dbReference>
<organism evidence="4 5">
    <name type="scientific">Candidatus Buchananbacteria bacterium RIFCSPHIGHO2_02_FULL_38_8</name>
    <dbReference type="NCBI Taxonomy" id="1797538"/>
    <lineage>
        <taxon>Bacteria</taxon>
        <taxon>Candidatus Buchananiibacteriota</taxon>
    </lineage>
</organism>
<dbReference type="InterPro" id="IPR032466">
    <property type="entry name" value="Metal_Hydrolase"/>
</dbReference>
<reference evidence="4 5" key="1">
    <citation type="journal article" date="2016" name="Nat. Commun.">
        <title>Thousands of microbial genomes shed light on interconnected biogeochemical processes in an aquifer system.</title>
        <authorList>
            <person name="Anantharaman K."/>
            <person name="Brown C.T."/>
            <person name="Hug L.A."/>
            <person name="Sharon I."/>
            <person name="Castelle C.J."/>
            <person name="Probst A.J."/>
            <person name="Thomas B.C."/>
            <person name="Singh A."/>
            <person name="Wilkins M.J."/>
            <person name="Karaoz U."/>
            <person name="Brodie E.L."/>
            <person name="Williams K.H."/>
            <person name="Hubbard S.S."/>
            <person name="Banfield J.F."/>
        </authorList>
    </citation>
    <scope>NUCLEOTIDE SEQUENCE [LARGE SCALE GENOMIC DNA]</scope>
</reference>
<name>A0A1G1Y4Q6_9BACT</name>
<evidence type="ECO:0000256" key="2">
    <source>
        <dbReference type="ARBA" id="ARBA00022801"/>
    </source>
</evidence>
<feature type="binding site" evidence="3">
    <location>
        <position position="167"/>
    </location>
    <ligand>
        <name>a divalent metal cation</name>
        <dbReference type="ChEBI" id="CHEBI:60240"/>
        <label>2</label>
    </ligand>
</feature>
<dbReference type="AlphaFoldDB" id="A0A1G1Y4Q6"/>
<accession>A0A1G1Y4Q6</accession>
<protein>
    <recommendedName>
        <fullName evidence="6">Hydrolase TatD</fullName>
    </recommendedName>
</protein>
<feature type="binding site" evidence="3">
    <location>
        <position position="217"/>
    </location>
    <ligand>
        <name>a divalent metal cation</name>
        <dbReference type="ChEBI" id="CHEBI:60240"/>
        <label>1</label>
    </ligand>
</feature>
<dbReference type="InterPro" id="IPR015991">
    <property type="entry name" value="TatD/YcfH-like"/>
</dbReference>
<dbReference type="NCBIfam" id="TIGR00010">
    <property type="entry name" value="YchF/TatD family DNA exonuclease"/>
    <property type="match status" value="1"/>
</dbReference>
<evidence type="ECO:0000313" key="4">
    <source>
        <dbReference type="EMBL" id="OGY47144.1"/>
    </source>
</evidence>
<feature type="binding site" evidence="3">
    <location>
        <position position="133"/>
    </location>
    <ligand>
        <name>a divalent metal cation</name>
        <dbReference type="ChEBI" id="CHEBI:60240"/>
        <label>2</label>
    </ligand>
</feature>
<comment type="caution">
    <text evidence="4">The sequence shown here is derived from an EMBL/GenBank/DDBJ whole genome shotgun (WGS) entry which is preliminary data.</text>
</comment>
<dbReference type="PROSITE" id="PS01137">
    <property type="entry name" value="TATD_1"/>
    <property type="match status" value="1"/>
</dbReference>